<dbReference type="AlphaFoldDB" id="A0A1S3IPQ9"/>
<evidence type="ECO:0000313" key="3">
    <source>
        <dbReference type="Proteomes" id="UP000085678"/>
    </source>
</evidence>
<organism evidence="3 4">
    <name type="scientific">Lingula anatina</name>
    <name type="common">Brachiopod</name>
    <name type="synonym">Lingula unguis</name>
    <dbReference type="NCBI Taxonomy" id="7574"/>
    <lineage>
        <taxon>Eukaryota</taxon>
        <taxon>Metazoa</taxon>
        <taxon>Spiralia</taxon>
        <taxon>Lophotrochozoa</taxon>
        <taxon>Brachiopoda</taxon>
        <taxon>Linguliformea</taxon>
        <taxon>Lingulata</taxon>
        <taxon>Lingulida</taxon>
        <taxon>Linguloidea</taxon>
        <taxon>Lingulidae</taxon>
        <taxon>Lingula</taxon>
    </lineage>
</organism>
<dbReference type="InParanoid" id="A0A1S3IPQ9"/>
<feature type="chain" id="PRO_5010208190" evidence="2">
    <location>
        <begin position="22"/>
        <end position="272"/>
    </location>
</feature>
<evidence type="ECO:0000256" key="1">
    <source>
        <dbReference type="SAM" id="MobiDB-lite"/>
    </source>
</evidence>
<gene>
    <name evidence="4" type="primary">LOC106166260</name>
</gene>
<name>A0A1S3IPQ9_LINAN</name>
<sequence>MRHSFIFSSFLLVLCVTYVTSMGIAGARAKQKRESSTTDLEGDLDGKKFDLPKDGETITCGYSENQRTDPDGNEYPGYSQCGARAAQAGEKLGNPGGSGVSAQSGGIGAASAGDDEPDPEDPNQPPSEGAGRKKRETVHGGTSECNETCFWVQPYWVVWRSAWWPVVQAPKFKQWLKYCFCSSLNQSCTHFIEGSQALPGPWWMPPVRMAYCSKCTTEWGWRHIWVWWRCKPIRIWLQIPVGCCCGLKGIHYCPTIDPPTSFKPPVGPFFPV</sequence>
<dbReference type="GeneID" id="106166260"/>
<feature type="compositionally biased region" description="Low complexity" evidence="1">
    <location>
        <begin position="100"/>
        <end position="112"/>
    </location>
</feature>
<accession>A0A1S3IPQ9</accession>
<proteinExistence type="predicted"/>
<dbReference type="KEGG" id="lak:106166260"/>
<keyword evidence="2" id="KW-0732">Signal</keyword>
<keyword evidence="3" id="KW-1185">Reference proteome</keyword>
<evidence type="ECO:0000313" key="4">
    <source>
        <dbReference type="RefSeq" id="XP_013400205.1"/>
    </source>
</evidence>
<feature type="signal peptide" evidence="2">
    <location>
        <begin position="1"/>
        <end position="21"/>
    </location>
</feature>
<evidence type="ECO:0000256" key="2">
    <source>
        <dbReference type="SAM" id="SignalP"/>
    </source>
</evidence>
<protein>
    <submittedName>
        <fullName evidence="4">Uncharacterized protein LOC106166260</fullName>
    </submittedName>
</protein>
<reference evidence="4" key="1">
    <citation type="submission" date="2025-08" db="UniProtKB">
        <authorList>
            <consortium name="RefSeq"/>
        </authorList>
    </citation>
    <scope>IDENTIFICATION</scope>
    <source>
        <tissue evidence="4">Gonads</tissue>
    </source>
</reference>
<dbReference type="Proteomes" id="UP000085678">
    <property type="component" value="Unplaced"/>
</dbReference>
<dbReference type="RefSeq" id="XP_013400205.1">
    <property type="nucleotide sequence ID" value="XM_013544751.2"/>
</dbReference>
<feature type="region of interest" description="Disordered" evidence="1">
    <location>
        <begin position="58"/>
        <end position="141"/>
    </location>
</feature>